<dbReference type="RefSeq" id="XP_001031627.1">
    <property type="nucleotide sequence ID" value="XM_001031627.1"/>
</dbReference>
<feature type="domain" description="Arrestin C-terminal-like" evidence="2">
    <location>
        <begin position="178"/>
        <end position="292"/>
    </location>
</feature>
<dbReference type="InterPro" id="IPR011021">
    <property type="entry name" value="Arrestin-like_N"/>
</dbReference>
<dbReference type="Gene3D" id="2.60.40.640">
    <property type="match status" value="2"/>
</dbReference>
<dbReference type="OrthoDB" id="290614at2759"/>
<dbReference type="PANTHER" id="PTHR11188">
    <property type="entry name" value="ARRESTIN DOMAIN CONTAINING PROTEIN"/>
    <property type="match status" value="1"/>
</dbReference>
<feature type="domain" description="Arrestin-like N-terminal" evidence="1">
    <location>
        <begin position="17"/>
        <end position="142"/>
    </location>
</feature>
<dbReference type="GO" id="GO:0015031">
    <property type="term" value="P:protein transport"/>
    <property type="evidence" value="ECO:0007669"/>
    <property type="project" value="TreeGrafter"/>
</dbReference>
<accession>I7M604</accession>
<name>I7M604_TETTS</name>
<dbReference type="InterPro" id="IPR014752">
    <property type="entry name" value="Arrestin-like_C"/>
</dbReference>
<protein>
    <submittedName>
        <fullName evidence="3">Arrestin</fullName>
    </submittedName>
</protein>
<sequence length="333" mass="38576">MEQLKTFINIYLQKLNFLSNETIQGLIYINLEKPFHGNLLQIRIQGIEEINIKFSEFVGEDDYITTYAKESNNFLNYSLLIYDYANGSNRKDFQIEPGQYQIPFQLKIAEKLPSSFFYEEEGDKGSLKYVLTAQILSNKTNVKPLSGNKEIFIGQKVQMQQQITYTKIRTSTFCCTSSLINYNVQLNSNCFSPNEIIKVRLDIDISKCRDKLSNFTVKFMRRLEMKANKGTSTKTEIKTEQNACVLVKGSRIQQVVEFLVQKNIKLTCQGQLIQLGYYIEIVPNTTKKCCAIDQKSFFVQIYIIPAQDQIQNDNDTPYELVNKNWNPVQLKQI</sequence>
<dbReference type="STRING" id="312017.I7M604"/>
<evidence type="ECO:0000259" key="2">
    <source>
        <dbReference type="Pfam" id="PF02752"/>
    </source>
</evidence>
<dbReference type="Pfam" id="PF02752">
    <property type="entry name" value="Arrestin_C"/>
    <property type="match status" value="1"/>
</dbReference>
<dbReference type="GO" id="GO:0005737">
    <property type="term" value="C:cytoplasm"/>
    <property type="evidence" value="ECO:0007669"/>
    <property type="project" value="TreeGrafter"/>
</dbReference>
<dbReference type="KEGG" id="tet:TTHERM_00773740"/>
<evidence type="ECO:0000313" key="4">
    <source>
        <dbReference type="Proteomes" id="UP000009168"/>
    </source>
</evidence>
<dbReference type="AlphaFoldDB" id="I7M604"/>
<dbReference type="Pfam" id="PF00339">
    <property type="entry name" value="Arrestin_N"/>
    <property type="match status" value="1"/>
</dbReference>
<evidence type="ECO:0000313" key="3">
    <source>
        <dbReference type="EMBL" id="EAR83964.1"/>
    </source>
</evidence>
<dbReference type="GeneID" id="7823699"/>
<reference evidence="4" key="1">
    <citation type="journal article" date="2006" name="PLoS Biol.">
        <title>Macronuclear genome sequence of the ciliate Tetrahymena thermophila, a model eukaryote.</title>
        <authorList>
            <person name="Eisen J.A."/>
            <person name="Coyne R.S."/>
            <person name="Wu M."/>
            <person name="Wu D."/>
            <person name="Thiagarajan M."/>
            <person name="Wortman J.R."/>
            <person name="Badger J.H."/>
            <person name="Ren Q."/>
            <person name="Amedeo P."/>
            <person name="Jones K.M."/>
            <person name="Tallon L.J."/>
            <person name="Delcher A.L."/>
            <person name="Salzberg S.L."/>
            <person name="Silva J.C."/>
            <person name="Haas B.J."/>
            <person name="Majoros W.H."/>
            <person name="Farzad M."/>
            <person name="Carlton J.M."/>
            <person name="Smith R.K. Jr."/>
            <person name="Garg J."/>
            <person name="Pearlman R.E."/>
            <person name="Karrer K.M."/>
            <person name="Sun L."/>
            <person name="Manning G."/>
            <person name="Elde N.C."/>
            <person name="Turkewitz A.P."/>
            <person name="Asai D.J."/>
            <person name="Wilkes D.E."/>
            <person name="Wang Y."/>
            <person name="Cai H."/>
            <person name="Collins K."/>
            <person name="Stewart B.A."/>
            <person name="Lee S.R."/>
            <person name="Wilamowska K."/>
            <person name="Weinberg Z."/>
            <person name="Ruzzo W.L."/>
            <person name="Wloga D."/>
            <person name="Gaertig J."/>
            <person name="Frankel J."/>
            <person name="Tsao C.-C."/>
            <person name="Gorovsky M.A."/>
            <person name="Keeling P.J."/>
            <person name="Waller R.F."/>
            <person name="Patron N.J."/>
            <person name="Cherry J.M."/>
            <person name="Stover N.A."/>
            <person name="Krieger C.J."/>
            <person name="del Toro C."/>
            <person name="Ryder H.F."/>
            <person name="Williamson S.C."/>
            <person name="Barbeau R.A."/>
            <person name="Hamilton E.P."/>
            <person name="Orias E."/>
        </authorList>
    </citation>
    <scope>NUCLEOTIDE SEQUENCE [LARGE SCALE GENOMIC DNA]</scope>
    <source>
        <strain evidence="4">SB210</strain>
    </source>
</reference>
<dbReference type="HOGENOM" id="CLU_047343_0_0_1"/>
<proteinExistence type="predicted"/>
<gene>
    <name evidence="3" type="ORF">TTHERM_00773740</name>
</gene>
<dbReference type="Proteomes" id="UP000009168">
    <property type="component" value="Unassembled WGS sequence"/>
</dbReference>
<organism evidence="3 4">
    <name type="scientific">Tetrahymena thermophila (strain SB210)</name>
    <dbReference type="NCBI Taxonomy" id="312017"/>
    <lineage>
        <taxon>Eukaryota</taxon>
        <taxon>Sar</taxon>
        <taxon>Alveolata</taxon>
        <taxon>Ciliophora</taxon>
        <taxon>Intramacronucleata</taxon>
        <taxon>Oligohymenophorea</taxon>
        <taxon>Hymenostomatida</taxon>
        <taxon>Tetrahymenina</taxon>
        <taxon>Tetrahymenidae</taxon>
        <taxon>Tetrahymena</taxon>
    </lineage>
</organism>
<evidence type="ECO:0000259" key="1">
    <source>
        <dbReference type="Pfam" id="PF00339"/>
    </source>
</evidence>
<dbReference type="InParanoid" id="I7M604"/>
<dbReference type="PANTHER" id="PTHR11188:SF17">
    <property type="entry name" value="FI21816P1"/>
    <property type="match status" value="1"/>
</dbReference>
<dbReference type="EMBL" id="GG662514">
    <property type="protein sequence ID" value="EAR83964.1"/>
    <property type="molecule type" value="Genomic_DNA"/>
</dbReference>
<dbReference type="InterPro" id="IPR011022">
    <property type="entry name" value="Arrestin_C-like"/>
</dbReference>
<dbReference type="InterPro" id="IPR050357">
    <property type="entry name" value="Arrestin_domain-protein"/>
</dbReference>
<keyword evidence="4" id="KW-1185">Reference proteome</keyword>